<keyword evidence="2" id="KW-0614">Plasmid</keyword>
<gene>
    <name evidence="2" type="ORF">NP7_10145</name>
</gene>
<feature type="region of interest" description="Disordered" evidence="1">
    <location>
        <begin position="592"/>
        <end position="631"/>
    </location>
</feature>
<feature type="compositionally biased region" description="Low complexity" evidence="1">
    <location>
        <begin position="613"/>
        <end position="624"/>
    </location>
</feature>
<evidence type="ECO:0000313" key="3">
    <source>
        <dbReference type="Proteomes" id="UP000229340"/>
    </source>
</evidence>
<name>A0A2D2LXF6_FAUOS</name>
<proteinExistence type="predicted"/>
<feature type="compositionally biased region" description="Basic and acidic residues" evidence="1">
    <location>
        <begin position="592"/>
        <end position="606"/>
    </location>
</feature>
<organism evidence="2 3">
    <name type="scientific">Faucicola osloensis</name>
    <name type="common">Moraxella osloensis</name>
    <dbReference type="NCBI Taxonomy" id="34062"/>
    <lineage>
        <taxon>Bacteria</taxon>
        <taxon>Pseudomonadati</taxon>
        <taxon>Pseudomonadota</taxon>
        <taxon>Gammaproteobacteria</taxon>
        <taxon>Moraxellales</taxon>
        <taxon>Moraxellaceae</taxon>
        <taxon>Faucicola</taxon>
    </lineage>
</organism>
<evidence type="ECO:0000256" key="1">
    <source>
        <dbReference type="SAM" id="MobiDB-lite"/>
    </source>
</evidence>
<sequence length="755" mass="84959">MSTANQLYNRTVAKNTTLAKRHSHQKGYNHERLAIQAQEYGYDVNENGQLKYYVVGTVLNSSAEKEGQLTKDTAKVYLRNVDEEVEFRQKTNKRDPNQLRDTTARFFRNRDINGSLQRLAEQNAEILVFDYPRVEQEQLFVDADGNNNKLLTVSAKTVKSRLYQPTQEKRQQQQLDRIQIAVEGMANIALSMNANNVPRARVELIEGVDSIDIQPKQYDERGKVDTNFAVTREKVVGLFRHALSDKETQNYLIPNQFTPVDKNGVQSVHNDAERTGMMVMVLKENNIQADGTVTRDPLDFTVKIFPERKPKFKGRDKTGQSAFVSTPDDPLETLTKIMSCQDKPTLDYVAYPTDSNFERAFAQDVARVVLGHVAGYATDEIYNSKGPNVDYVTSRNPAAKATLSDLAKKLQEGNVSVDLISGRKFDLYLHAQDYITDHLKPAYFEAYPDLKTNHDLSTKKPDTSLAGYTVFSKNQSGEYEYTEARHKFAPTLLLLSPITQERDANNEKLTASPGTLLVQDAFSINLRGPRPDESCYYEEIAEFIQQNPHNLATRGRVSYMDPSHPGPNPMLVNKAIMQYLNENPLHKSADAAEQAFEQRKQQEQVHEVAPVSPTTNAPMTTAPITPAPDRETTFNHLNNLFEQIDKKQTTANDVAQEATSTSTAVGEAVVSHPKPKPDIKTSLQGLLKDIKAQKDRATVLSENVGELIQKEQQHNEHYNTNSIRDVTATKPNTPAVTHEQNVDVPYTMPTSDLEP</sequence>
<reference evidence="3" key="1">
    <citation type="submission" date="2017-10" db="EMBL/GenBank/DDBJ databases">
        <title>Complete genome sequence of Moraxella osloensis NP7 isolated from human skin.</title>
        <authorList>
            <person name="Lee K."/>
            <person name="Lim J.Y."/>
            <person name="Hwang I."/>
        </authorList>
    </citation>
    <scope>NUCLEOTIDE SEQUENCE [LARGE SCALE GENOMIC DNA]</scope>
    <source>
        <strain evidence="3">NP7</strain>
        <plasmid evidence="3">pnp7-1</plasmid>
    </source>
</reference>
<protein>
    <submittedName>
        <fullName evidence="2">Uncharacterized protein</fullName>
    </submittedName>
</protein>
<accession>A0A2D2LXF6</accession>
<geneLocation type="plasmid" evidence="3">
    <name>pnp7-1</name>
</geneLocation>
<dbReference type="AlphaFoldDB" id="A0A2D2LXF6"/>
<dbReference type="Proteomes" id="UP000229340">
    <property type="component" value="Plasmid pNP7-1"/>
</dbReference>
<dbReference type="EMBL" id="CP024444">
    <property type="protein sequence ID" value="ATR79715.1"/>
    <property type="molecule type" value="Genomic_DNA"/>
</dbReference>
<evidence type="ECO:0000313" key="2">
    <source>
        <dbReference type="EMBL" id="ATR79715.1"/>
    </source>
</evidence>
<dbReference type="RefSeq" id="WP_100271069.1">
    <property type="nucleotide sequence ID" value="NZ_CP024444.1"/>
</dbReference>